<comment type="caution">
    <text evidence="2">The sequence shown here is derived from an EMBL/GenBank/DDBJ whole genome shotgun (WGS) entry which is preliminary data.</text>
</comment>
<feature type="transmembrane region" description="Helical" evidence="1">
    <location>
        <begin position="149"/>
        <end position="171"/>
    </location>
</feature>
<name>A0A7W4NH93_GLUDI</name>
<evidence type="ECO:0008006" key="4">
    <source>
        <dbReference type="Google" id="ProtNLM"/>
    </source>
</evidence>
<gene>
    <name evidence="2" type="ORF">HLH33_15640</name>
</gene>
<dbReference type="RefSeq" id="WP_012554824.1">
    <property type="nucleotide sequence ID" value="NZ_JABEQG010000040.1"/>
</dbReference>
<evidence type="ECO:0000256" key="1">
    <source>
        <dbReference type="SAM" id="Phobius"/>
    </source>
</evidence>
<dbReference type="Proteomes" id="UP000550787">
    <property type="component" value="Unassembled WGS sequence"/>
</dbReference>
<evidence type="ECO:0000313" key="2">
    <source>
        <dbReference type="EMBL" id="MBB2157721.1"/>
    </source>
</evidence>
<dbReference type="AlphaFoldDB" id="A0A7W4NH93"/>
<dbReference type="EMBL" id="JABEQG010000040">
    <property type="protein sequence ID" value="MBB2157721.1"/>
    <property type="molecule type" value="Genomic_DNA"/>
</dbReference>
<accession>A0A7W4NH93</accession>
<organism evidence="2 3">
    <name type="scientific">Gluconacetobacter diazotrophicus</name>
    <name type="common">Acetobacter diazotrophicus</name>
    <dbReference type="NCBI Taxonomy" id="33996"/>
    <lineage>
        <taxon>Bacteria</taxon>
        <taxon>Pseudomonadati</taxon>
        <taxon>Pseudomonadota</taxon>
        <taxon>Alphaproteobacteria</taxon>
        <taxon>Acetobacterales</taxon>
        <taxon>Acetobacteraceae</taxon>
        <taxon>Gluconacetobacter</taxon>
    </lineage>
</organism>
<protein>
    <recommendedName>
        <fullName evidence="4">Transmembrane protein</fullName>
    </recommendedName>
</protein>
<sequence length="321" mass="34592">MTLQLDRTPGAVSGTHQDFLAAVGERLGPAHAAFFATPLSDGGGTAWVVQGGDSRAFADLDPADREALRRYAGSVVSDIRRVAEGENSVIRRHFAAMRRIPSLDYLYAVDGRAVVTRWGAAQGHDPLGALDDGRSFVIRQGFPRLPPRLLSSALAGAAAGFLVAALMLGAMPAAPACVAPATADLPQGKWQSHDLSMLRGCWHRISNMVVTDIRTNAENPVAEWTLCFADDGRTGRQTLHYSSGAACSSNVTARFEGDTLVISAERCVDHTHDRMFVFLRTIFRCTRLDDLKASCPAYADDPLVEADRAWGPGVFQRSGLR</sequence>
<keyword evidence="1" id="KW-1133">Transmembrane helix</keyword>
<keyword evidence="1" id="KW-0472">Membrane</keyword>
<evidence type="ECO:0000313" key="3">
    <source>
        <dbReference type="Proteomes" id="UP000550787"/>
    </source>
</evidence>
<keyword evidence="1" id="KW-0812">Transmembrane</keyword>
<proteinExistence type="predicted"/>
<reference evidence="2 3" key="1">
    <citation type="submission" date="2020-04" db="EMBL/GenBank/DDBJ databases">
        <title>Description of novel Gluconacetobacter.</title>
        <authorList>
            <person name="Sombolestani A."/>
        </authorList>
    </citation>
    <scope>NUCLEOTIDE SEQUENCE [LARGE SCALE GENOMIC DNA]</scope>
    <source>
        <strain evidence="2 3">LMG 7603</strain>
    </source>
</reference>